<dbReference type="Pfam" id="PF01225">
    <property type="entry name" value="Mur_ligase"/>
    <property type="match status" value="1"/>
</dbReference>
<organism evidence="15 16">
    <name type="scientific">Paenibacillus urinalis</name>
    <dbReference type="NCBI Taxonomy" id="521520"/>
    <lineage>
        <taxon>Bacteria</taxon>
        <taxon>Bacillati</taxon>
        <taxon>Bacillota</taxon>
        <taxon>Bacilli</taxon>
        <taxon>Bacillales</taxon>
        <taxon>Paenibacillaceae</taxon>
        <taxon>Paenibacillus</taxon>
    </lineage>
</organism>
<dbReference type="GO" id="GO:0047480">
    <property type="term" value="F:UDP-N-acetylmuramoyl-tripeptide-D-alanyl-D-alanine ligase activity"/>
    <property type="evidence" value="ECO:0007669"/>
    <property type="project" value="UniProtKB-UniRule"/>
</dbReference>
<dbReference type="InterPro" id="IPR004101">
    <property type="entry name" value="Mur_ligase_C"/>
</dbReference>
<protein>
    <recommendedName>
        <fullName evidence="10 11">UDP-N-acetylmuramoyl-tripeptide--D-alanyl-D-alanine ligase</fullName>
        <ecNumber evidence="10 11">6.3.2.10</ecNumber>
    </recommendedName>
    <alternativeName>
        <fullName evidence="10">D-alanyl-D-alanine-adding enzyme</fullName>
    </alternativeName>
</protein>
<accession>A0AAX3N8Y5</accession>
<keyword evidence="6 10" id="KW-0133">Cell shape</keyword>
<evidence type="ECO:0000256" key="4">
    <source>
        <dbReference type="ARBA" id="ARBA00022741"/>
    </source>
</evidence>
<evidence type="ECO:0000256" key="5">
    <source>
        <dbReference type="ARBA" id="ARBA00022840"/>
    </source>
</evidence>
<dbReference type="Pfam" id="PF08245">
    <property type="entry name" value="Mur_ligase_M"/>
    <property type="match status" value="1"/>
</dbReference>
<dbReference type="AlphaFoldDB" id="A0AAX3N8Y5"/>
<dbReference type="GO" id="GO:0009252">
    <property type="term" value="P:peptidoglycan biosynthetic process"/>
    <property type="evidence" value="ECO:0007669"/>
    <property type="project" value="UniProtKB-UniRule"/>
</dbReference>
<dbReference type="GO" id="GO:0008360">
    <property type="term" value="P:regulation of cell shape"/>
    <property type="evidence" value="ECO:0007669"/>
    <property type="project" value="UniProtKB-KW"/>
</dbReference>
<dbReference type="Proteomes" id="UP001220962">
    <property type="component" value="Chromosome"/>
</dbReference>
<feature type="binding site" evidence="10">
    <location>
        <begin position="111"/>
        <end position="117"/>
    </location>
    <ligand>
        <name>ATP</name>
        <dbReference type="ChEBI" id="CHEBI:30616"/>
    </ligand>
</feature>
<dbReference type="InterPro" id="IPR013221">
    <property type="entry name" value="Mur_ligase_cen"/>
</dbReference>
<comment type="subcellular location">
    <subcellularLocation>
        <location evidence="10 11">Cytoplasm</location>
    </subcellularLocation>
</comment>
<dbReference type="EC" id="6.3.2.10" evidence="10 11"/>
<dbReference type="InterPro" id="IPR035911">
    <property type="entry name" value="MurE/MurF_N"/>
</dbReference>
<dbReference type="Gene3D" id="3.40.1390.10">
    <property type="entry name" value="MurE/MurF, N-terminal domain"/>
    <property type="match status" value="1"/>
</dbReference>
<keyword evidence="9 10" id="KW-0961">Cell wall biogenesis/degradation</keyword>
<dbReference type="GO" id="GO:0051301">
    <property type="term" value="P:cell division"/>
    <property type="evidence" value="ECO:0007669"/>
    <property type="project" value="UniProtKB-KW"/>
</dbReference>
<dbReference type="PANTHER" id="PTHR43024:SF1">
    <property type="entry name" value="UDP-N-ACETYLMURAMOYL-TRIPEPTIDE--D-ALANYL-D-ALANINE LIGASE"/>
    <property type="match status" value="1"/>
</dbReference>
<sequence length="469" mass="50640">MKRTLYQIAQMCGGTLLRDQDSELNINGVYTDSRKSAEGQLFVPLAGERFDGHEYAAECLAAGAAGIMWQNDHGTPPEGPVVVVEDTLLALQELSAAYLRESGASVVAITGSNGKTTTKDMVYSLLSTTFKVHKTQGNFNNHIGLPLTILDMPQDTQIVILEMGMSGRHEIERLAEIARPDVAVITNIGEAHLLQLGSREEIARAKLEIVSGLKNDGLLIYNGDDSLADRVLAEPSTKKPKEFKRFTFGMNQTNNDFPTGITNHPGGMIFTSVSSGEEAMQIPLIGQHNVINSLAALAVARHYGVSHEDMHKGLAEVKLTGMRIEVMKGVSGITVLNDAYNASPTAMKAAVDALSGLAGYERKAAVLGDMLELGPREEELHEEIGHYLTPAKLDLVFTYGSLSSSIAKGALRYMPSHAVHAFEDKAALIAHLKATMTPKDVVLVKASRGMKLEEVANALINEPLQIEVD</sequence>
<keyword evidence="2 10" id="KW-0436">Ligase</keyword>
<evidence type="ECO:0000313" key="15">
    <source>
        <dbReference type="EMBL" id="WDH85184.1"/>
    </source>
</evidence>
<evidence type="ECO:0000256" key="1">
    <source>
        <dbReference type="ARBA" id="ARBA00022490"/>
    </source>
</evidence>
<dbReference type="RefSeq" id="WP_274360013.1">
    <property type="nucleotide sequence ID" value="NZ_CP118101.1"/>
</dbReference>
<comment type="catalytic activity">
    <reaction evidence="10 11">
        <text>D-alanyl-D-alanine + UDP-N-acetyl-alpha-D-muramoyl-L-alanyl-gamma-D-glutamyl-meso-2,6-diaminopimelate + ATP = UDP-N-acetyl-alpha-D-muramoyl-L-alanyl-gamma-D-glutamyl-meso-2,6-diaminopimeloyl-D-alanyl-D-alanine + ADP + phosphate + H(+)</text>
        <dbReference type="Rhea" id="RHEA:28374"/>
        <dbReference type="ChEBI" id="CHEBI:15378"/>
        <dbReference type="ChEBI" id="CHEBI:30616"/>
        <dbReference type="ChEBI" id="CHEBI:43474"/>
        <dbReference type="ChEBI" id="CHEBI:57822"/>
        <dbReference type="ChEBI" id="CHEBI:61386"/>
        <dbReference type="ChEBI" id="CHEBI:83905"/>
        <dbReference type="ChEBI" id="CHEBI:456216"/>
        <dbReference type="EC" id="6.3.2.10"/>
    </reaction>
</comment>
<evidence type="ECO:0000256" key="11">
    <source>
        <dbReference type="RuleBase" id="RU004136"/>
    </source>
</evidence>
<dbReference type="InterPro" id="IPR036565">
    <property type="entry name" value="Mur-like_cat_sf"/>
</dbReference>
<keyword evidence="5 10" id="KW-0067">ATP-binding</keyword>
<dbReference type="InterPro" id="IPR005863">
    <property type="entry name" value="UDP-N-AcMur_synth"/>
</dbReference>
<dbReference type="PANTHER" id="PTHR43024">
    <property type="entry name" value="UDP-N-ACETYLMURAMOYL-TRIPEPTIDE--D-ALANYL-D-ALANINE LIGASE"/>
    <property type="match status" value="1"/>
</dbReference>
<dbReference type="GO" id="GO:0071555">
    <property type="term" value="P:cell wall organization"/>
    <property type="evidence" value="ECO:0007669"/>
    <property type="project" value="UniProtKB-KW"/>
</dbReference>
<dbReference type="EMBL" id="CP118101">
    <property type="protein sequence ID" value="WDH85184.1"/>
    <property type="molecule type" value="Genomic_DNA"/>
</dbReference>
<keyword evidence="8 10" id="KW-0131">Cell cycle</keyword>
<dbReference type="HAMAP" id="MF_02019">
    <property type="entry name" value="MurF"/>
    <property type="match status" value="1"/>
</dbReference>
<name>A0AAX3N8Y5_9BACL</name>
<evidence type="ECO:0000256" key="6">
    <source>
        <dbReference type="ARBA" id="ARBA00022960"/>
    </source>
</evidence>
<keyword evidence="1 10" id="KW-0963">Cytoplasm</keyword>
<keyword evidence="7 10" id="KW-0573">Peptidoglycan synthesis</keyword>
<evidence type="ECO:0000256" key="9">
    <source>
        <dbReference type="ARBA" id="ARBA00023316"/>
    </source>
</evidence>
<evidence type="ECO:0000259" key="12">
    <source>
        <dbReference type="Pfam" id="PF01225"/>
    </source>
</evidence>
<comment type="similarity">
    <text evidence="10">Belongs to the MurCDEF family. MurF subfamily.</text>
</comment>
<keyword evidence="3 10" id="KW-0132">Cell division</keyword>
<evidence type="ECO:0000256" key="3">
    <source>
        <dbReference type="ARBA" id="ARBA00022618"/>
    </source>
</evidence>
<comment type="pathway">
    <text evidence="10 11">Cell wall biogenesis; peptidoglycan biosynthesis.</text>
</comment>
<dbReference type="Gene3D" id="3.90.190.20">
    <property type="entry name" value="Mur ligase, C-terminal domain"/>
    <property type="match status" value="1"/>
</dbReference>
<dbReference type="SUPFAM" id="SSF63418">
    <property type="entry name" value="MurE/MurF N-terminal domain"/>
    <property type="match status" value="1"/>
</dbReference>
<reference evidence="15" key="1">
    <citation type="submission" date="2023-02" db="EMBL/GenBank/DDBJ databases">
        <title>Pathogen: clinical or host-associated sample.</title>
        <authorList>
            <person name="Hergert J."/>
            <person name="Casey R."/>
            <person name="Wagner J."/>
            <person name="Young E.L."/>
            <person name="Oakeson K.F."/>
        </authorList>
    </citation>
    <scope>NUCLEOTIDE SEQUENCE</scope>
    <source>
        <strain evidence="15">2022CK-00830</strain>
    </source>
</reference>
<evidence type="ECO:0000313" key="16">
    <source>
        <dbReference type="Proteomes" id="UP001220962"/>
    </source>
</evidence>
<evidence type="ECO:0000259" key="14">
    <source>
        <dbReference type="Pfam" id="PF08245"/>
    </source>
</evidence>
<dbReference type="SUPFAM" id="SSF53244">
    <property type="entry name" value="MurD-like peptide ligases, peptide-binding domain"/>
    <property type="match status" value="1"/>
</dbReference>
<evidence type="ECO:0000256" key="8">
    <source>
        <dbReference type="ARBA" id="ARBA00023306"/>
    </source>
</evidence>
<feature type="domain" description="Mur ligase central" evidence="14">
    <location>
        <begin position="109"/>
        <end position="300"/>
    </location>
</feature>
<feature type="domain" description="Mur ligase C-terminal" evidence="13">
    <location>
        <begin position="322"/>
        <end position="448"/>
    </location>
</feature>
<evidence type="ECO:0000256" key="10">
    <source>
        <dbReference type="HAMAP-Rule" id="MF_02019"/>
    </source>
</evidence>
<feature type="domain" description="Mur ligase N-terminal catalytic" evidence="12">
    <location>
        <begin position="26"/>
        <end position="96"/>
    </location>
</feature>
<dbReference type="GO" id="GO:0005524">
    <property type="term" value="F:ATP binding"/>
    <property type="evidence" value="ECO:0007669"/>
    <property type="project" value="UniProtKB-UniRule"/>
</dbReference>
<dbReference type="Pfam" id="PF02875">
    <property type="entry name" value="Mur_ligase_C"/>
    <property type="match status" value="1"/>
</dbReference>
<dbReference type="SUPFAM" id="SSF53623">
    <property type="entry name" value="MurD-like peptide ligases, catalytic domain"/>
    <property type="match status" value="1"/>
</dbReference>
<dbReference type="InterPro" id="IPR036615">
    <property type="entry name" value="Mur_ligase_C_dom_sf"/>
</dbReference>
<dbReference type="GO" id="GO:0005737">
    <property type="term" value="C:cytoplasm"/>
    <property type="evidence" value="ECO:0007669"/>
    <property type="project" value="UniProtKB-SubCell"/>
</dbReference>
<keyword evidence="4 10" id="KW-0547">Nucleotide-binding</keyword>
<evidence type="ECO:0000259" key="13">
    <source>
        <dbReference type="Pfam" id="PF02875"/>
    </source>
</evidence>
<dbReference type="InterPro" id="IPR000713">
    <property type="entry name" value="Mur_ligase_N"/>
</dbReference>
<evidence type="ECO:0000256" key="7">
    <source>
        <dbReference type="ARBA" id="ARBA00022984"/>
    </source>
</evidence>
<dbReference type="NCBIfam" id="TIGR01143">
    <property type="entry name" value="murF"/>
    <property type="match status" value="1"/>
</dbReference>
<gene>
    <name evidence="10" type="primary">murF</name>
    <name evidence="15" type="ORF">PUW23_18660</name>
</gene>
<proteinExistence type="inferred from homology"/>
<comment type="function">
    <text evidence="10 11">Involved in cell wall formation. Catalyzes the final step in the synthesis of UDP-N-acetylmuramoyl-pentapeptide, the precursor of murein.</text>
</comment>
<dbReference type="InterPro" id="IPR051046">
    <property type="entry name" value="MurCDEF_CellWall_CoF430Synth"/>
</dbReference>
<evidence type="ECO:0000256" key="2">
    <source>
        <dbReference type="ARBA" id="ARBA00022598"/>
    </source>
</evidence>
<dbReference type="Gene3D" id="3.40.1190.10">
    <property type="entry name" value="Mur-like, catalytic domain"/>
    <property type="match status" value="1"/>
</dbReference>